<dbReference type="AlphaFoldDB" id="A0A1H3UH30"/>
<feature type="compositionally biased region" description="Acidic residues" evidence="8">
    <location>
        <begin position="28"/>
        <end position="42"/>
    </location>
</feature>
<keyword evidence="6" id="KW-0564">Palmitate</keyword>
<dbReference type="FunFam" id="3.10.105.10:FF:000001">
    <property type="entry name" value="Oligopeptide ABC transporter, oligopeptide-binding protein"/>
    <property type="match status" value="1"/>
</dbReference>
<evidence type="ECO:0000256" key="3">
    <source>
        <dbReference type="ARBA" id="ARBA00022448"/>
    </source>
</evidence>
<evidence type="ECO:0000259" key="10">
    <source>
        <dbReference type="Pfam" id="PF00496"/>
    </source>
</evidence>
<dbReference type="Proteomes" id="UP000198935">
    <property type="component" value="Unassembled WGS sequence"/>
</dbReference>
<dbReference type="PANTHER" id="PTHR30290">
    <property type="entry name" value="PERIPLASMIC BINDING COMPONENT OF ABC TRANSPORTER"/>
    <property type="match status" value="1"/>
</dbReference>
<comment type="subcellular location">
    <subcellularLocation>
        <location evidence="1">Cell membrane</location>
        <topology evidence="1">Lipid-anchor</topology>
    </subcellularLocation>
</comment>
<keyword evidence="4 9" id="KW-0732">Signal</keyword>
<proteinExistence type="inferred from homology"/>
<evidence type="ECO:0000256" key="4">
    <source>
        <dbReference type="ARBA" id="ARBA00022729"/>
    </source>
</evidence>
<evidence type="ECO:0000256" key="2">
    <source>
        <dbReference type="ARBA" id="ARBA00005695"/>
    </source>
</evidence>
<dbReference type="GO" id="GO:1904680">
    <property type="term" value="F:peptide transmembrane transporter activity"/>
    <property type="evidence" value="ECO:0007669"/>
    <property type="project" value="TreeGrafter"/>
</dbReference>
<gene>
    <name evidence="11" type="ORF">SAMN05421736_12159</name>
</gene>
<evidence type="ECO:0000256" key="7">
    <source>
        <dbReference type="ARBA" id="ARBA00023288"/>
    </source>
</evidence>
<accession>A0A1H3UH30</accession>
<comment type="similarity">
    <text evidence="2">Belongs to the bacterial solute-binding protein 5 family.</text>
</comment>
<dbReference type="GO" id="GO:0043190">
    <property type="term" value="C:ATP-binding cassette (ABC) transporter complex"/>
    <property type="evidence" value="ECO:0007669"/>
    <property type="project" value="InterPro"/>
</dbReference>
<feature type="region of interest" description="Disordered" evidence="8">
    <location>
        <begin position="28"/>
        <end position="52"/>
    </location>
</feature>
<dbReference type="PROSITE" id="PS51257">
    <property type="entry name" value="PROKAR_LIPOPROTEIN"/>
    <property type="match status" value="1"/>
</dbReference>
<dbReference type="Pfam" id="PF00496">
    <property type="entry name" value="SBP_bac_5"/>
    <property type="match status" value="1"/>
</dbReference>
<dbReference type="GO" id="GO:0030288">
    <property type="term" value="C:outer membrane-bounded periplasmic space"/>
    <property type="evidence" value="ECO:0007669"/>
    <property type="project" value="UniProtKB-ARBA"/>
</dbReference>
<dbReference type="EMBL" id="FNPI01000021">
    <property type="protein sequence ID" value="SDZ61694.1"/>
    <property type="molecule type" value="Genomic_DNA"/>
</dbReference>
<dbReference type="InterPro" id="IPR039424">
    <property type="entry name" value="SBP_5"/>
</dbReference>
<name>A0A1H3UH30_9BACI</name>
<evidence type="ECO:0000313" key="12">
    <source>
        <dbReference type="Proteomes" id="UP000198935"/>
    </source>
</evidence>
<evidence type="ECO:0000256" key="6">
    <source>
        <dbReference type="ARBA" id="ARBA00023139"/>
    </source>
</evidence>
<evidence type="ECO:0000256" key="5">
    <source>
        <dbReference type="ARBA" id="ARBA00022856"/>
    </source>
</evidence>
<protein>
    <submittedName>
        <fullName evidence="11">Oligopeptide transport system substrate-binding protein</fullName>
    </submittedName>
</protein>
<dbReference type="InterPro" id="IPR000914">
    <property type="entry name" value="SBP_5_dom"/>
</dbReference>
<keyword evidence="3" id="KW-0813">Transport</keyword>
<dbReference type="STRING" id="1503961.SAMN05421736_12159"/>
<dbReference type="FunFam" id="3.90.76.10:FF:000001">
    <property type="entry name" value="Oligopeptide ABC transporter substrate-binding protein"/>
    <property type="match status" value="1"/>
</dbReference>
<evidence type="ECO:0000256" key="9">
    <source>
        <dbReference type="SAM" id="SignalP"/>
    </source>
</evidence>
<dbReference type="Gene3D" id="3.90.76.10">
    <property type="entry name" value="Dipeptide-binding Protein, Domain 1"/>
    <property type="match status" value="1"/>
</dbReference>
<dbReference type="InterPro" id="IPR030678">
    <property type="entry name" value="Peptide/Ni-bd"/>
</dbReference>
<dbReference type="PIRSF" id="PIRSF002741">
    <property type="entry name" value="MppA"/>
    <property type="match status" value="1"/>
</dbReference>
<dbReference type="Gene3D" id="3.10.105.10">
    <property type="entry name" value="Dipeptide-binding Protein, Domain 3"/>
    <property type="match status" value="1"/>
</dbReference>
<reference evidence="12" key="1">
    <citation type="submission" date="2016-10" db="EMBL/GenBank/DDBJ databases">
        <authorList>
            <person name="Varghese N."/>
            <person name="Submissions S."/>
        </authorList>
    </citation>
    <scope>NUCLEOTIDE SEQUENCE [LARGE SCALE GENOMIC DNA]</scope>
    <source>
        <strain evidence="12">SP</strain>
    </source>
</reference>
<dbReference type="CDD" id="cd08504">
    <property type="entry name" value="PBP2_OppA"/>
    <property type="match status" value="1"/>
</dbReference>
<feature type="domain" description="Solute-binding protein family 5" evidence="10">
    <location>
        <begin position="98"/>
        <end position="477"/>
    </location>
</feature>
<feature type="signal peptide" evidence="9">
    <location>
        <begin position="1"/>
        <end position="21"/>
    </location>
</feature>
<feature type="chain" id="PRO_5039265836" evidence="9">
    <location>
        <begin position="22"/>
        <end position="558"/>
    </location>
</feature>
<dbReference type="SUPFAM" id="SSF53850">
    <property type="entry name" value="Periplasmic binding protein-like II"/>
    <property type="match status" value="1"/>
</dbReference>
<dbReference type="GO" id="GO:0015833">
    <property type="term" value="P:peptide transport"/>
    <property type="evidence" value="ECO:0007669"/>
    <property type="project" value="UniProtKB-KW"/>
</dbReference>
<sequence>MKKQFGQGMLLIMLIICAVLAGCNFDSEEGVEAEPGSSEEENKEQSTADEQAGGQVLKVAASAEIPTMDSVHAHDTIAFTVLNNVMEGLYRLGEDSNPVLGMAESHEESADGLVHTFTLRDAAWSNGTAVTADDFEYAWKRLMADEGHYASMMVNAGVLHAQDIIEGEKGAGELGVTAVDDKTLEVTLEMPNPLFTTLLTFPVFLPQNEAFVEEQGEQYALEAENVLYNGPFVLAEWNHDQNWLYKKNPDYWDADAVTLEEIQVNVVKETSTGVNLYETGELDRIGLSAAYVDEYSSSDEFQIIPRAGIIFVRMNTTHEVLGNANVRRAFDMVIDKEGLANVILNDGSVPLYGHVPENFSLSPEGVSFRELNGDFNKGTAEEAAEYFTTGLEEAGAEELTVSLLSSDAESHRKIAEYLKDQFETKLPGVTIDLQMVPFQQRLDQEKALAYDMVISTWGPDYNDPMTFIDMFVTDGSANRTGYSSAEFDSLVEQAKAEDDPSARYQLMLDAEKVLLEKDALIAPLVQNADAILQREKVKNIVEHPSGPDFTYKWTYIEE</sequence>
<keyword evidence="7" id="KW-0449">Lipoprotein</keyword>
<dbReference type="PANTHER" id="PTHR30290:SF10">
    <property type="entry name" value="PERIPLASMIC OLIGOPEPTIDE-BINDING PROTEIN-RELATED"/>
    <property type="match status" value="1"/>
</dbReference>
<evidence type="ECO:0000256" key="1">
    <source>
        <dbReference type="ARBA" id="ARBA00004193"/>
    </source>
</evidence>
<organism evidence="11 12">
    <name type="scientific">Evansella caseinilytica</name>
    <dbReference type="NCBI Taxonomy" id="1503961"/>
    <lineage>
        <taxon>Bacteria</taxon>
        <taxon>Bacillati</taxon>
        <taxon>Bacillota</taxon>
        <taxon>Bacilli</taxon>
        <taxon>Bacillales</taxon>
        <taxon>Bacillaceae</taxon>
        <taxon>Evansella</taxon>
    </lineage>
</organism>
<evidence type="ECO:0000313" key="11">
    <source>
        <dbReference type="EMBL" id="SDZ61694.1"/>
    </source>
</evidence>
<keyword evidence="5" id="KW-0653">Protein transport</keyword>
<evidence type="ECO:0000256" key="8">
    <source>
        <dbReference type="SAM" id="MobiDB-lite"/>
    </source>
</evidence>
<dbReference type="Gene3D" id="3.40.190.10">
    <property type="entry name" value="Periplasmic binding protein-like II"/>
    <property type="match status" value="1"/>
</dbReference>
<keyword evidence="12" id="KW-1185">Reference proteome</keyword>
<keyword evidence="5" id="KW-0571">Peptide transport</keyword>